<evidence type="ECO:0008006" key="3">
    <source>
        <dbReference type="Google" id="ProtNLM"/>
    </source>
</evidence>
<name>A0ABQ7EGJ2_BRACR</name>
<dbReference type="Proteomes" id="UP000266723">
    <property type="component" value="Unassembled WGS sequence"/>
</dbReference>
<organism evidence="1 2">
    <name type="scientific">Brassica cretica</name>
    <name type="common">Mustard</name>
    <dbReference type="NCBI Taxonomy" id="69181"/>
    <lineage>
        <taxon>Eukaryota</taxon>
        <taxon>Viridiplantae</taxon>
        <taxon>Streptophyta</taxon>
        <taxon>Embryophyta</taxon>
        <taxon>Tracheophyta</taxon>
        <taxon>Spermatophyta</taxon>
        <taxon>Magnoliopsida</taxon>
        <taxon>eudicotyledons</taxon>
        <taxon>Gunneridae</taxon>
        <taxon>Pentapetalae</taxon>
        <taxon>rosids</taxon>
        <taxon>malvids</taxon>
        <taxon>Brassicales</taxon>
        <taxon>Brassicaceae</taxon>
        <taxon>Brassiceae</taxon>
        <taxon>Brassica</taxon>
    </lineage>
</organism>
<protein>
    <recommendedName>
        <fullName evidence="3">START domain-containing protein</fullName>
    </recommendedName>
</protein>
<sequence length="289" mass="33785">MPLDLESTLKTILESSKRISESQERTLESQQRTLESQQRTIFENQEWMISRSSTFCARAYEPNPTSYYEAYESSTSNGYQPDGDFGQENHWEFGERYQPWNTEYGYQASHPSQSYDEEETCSMLKLILEKSERMAERMEAWAHANNKHTHKIEEQEEESIHVHDNNPYEAQRKIMPLDLESTLKIILESSKRISESQERTLESQQRNIFENQEWVISRSSTFCARAYEPNPTSYHEAYESPQTGINLMETLVKKTIGSMVRDTNIGTQNMAIKHLILPNPMMKKKLAIC</sequence>
<gene>
    <name evidence="1" type="ORF">DY000_02021999</name>
</gene>
<comment type="caution">
    <text evidence="1">The sequence shown here is derived from an EMBL/GenBank/DDBJ whole genome shotgun (WGS) entry which is preliminary data.</text>
</comment>
<reference evidence="1 2" key="1">
    <citation type="journal article" date="2020" name="BMC Genomics">
        <title>Intraspecific diversification of the crop wild relative Brassica cretica Lam. using demographic model selection.</title>
        <authorList>
            <person name="Kioukis A."/>
            <person name="Michalopoulou V.A."/>
            <person name="Briers L."/>
            <person name="Pirintsos S."/>
            <person name="Studholme D.J."/>
            <person name="Pavlidis P."/>
            <person name="Sarris P.F."/>
        </authorList>
    </citation>
    <scope>NUCLEOTIDE SEQUENCE [LARGE SCALE GENOMIC DNA]</scope>
    <source>
        <strain evidence="2">cv. PFS-1207/04</strain>
    </source>
</reference>
<keyword evidence="2" id="KW-1185">Reference proteome</keyword>
<dbReference type="EMBL" id="QGKV02000299">
    <property type="protein sequence ID" value="KAF3596358.1"/>
    <property type="molecule type" value="Genomic_DNA"/>
</dbReference>
<evidence type="ECO:0000313" key="2">
    <source>
        <dbReference type="Proteomes" id="UP000266723"/>
    </source>
</evidence>
<evidence type="ECO:0000313" key="1">
    <source>
        <dbReference type="EMBL" id="KAF3596358.1"/>
    </source>
</evidence>
<proteinExistence type="predicted"/>
<accession>A0ABQ7EGJ2</accession>